<dbReference type="RefSeq" id="WP_130650300.1">
    <property type="nucleotide sequence ID" value="NZ_BMHA01000014.1"/>
</dbReference>
<dbReference type="PANTHER" id="PTHR30289">
    <property type="entry name" value="UNCHARACTERIZED PROTEIN YBCL-RELATED"/>
    <property type="match status" value="1"/>
</dbReference>
<dbReference type="EMBL" id="BMHA01000014">
    <property type="protein sequence ID" value="GGI09281.1"/>
    <property type="molecule type" value="Genomic_DNA"/>
</dbReference>
<evidence type="ECO:0000313" key="2">
    <source>
        <dbReference type="EMBL" id="GGI09281.1"/>
    </source>
</evidence>
<reference evidence="2" key="1">
    <citation type="journal article" date="2014" name="Int. J. Syst. Evol. Microbiol.">
        <title>Complete genome sequence of Corynebacterium casei LMG S-19264T (=DSM 44701T), isolated from a smear-ripened cheese.</title>
        <authorList>
            <consortium name="US DOE Joint Genome Institute (JGI-PGF)"/>
            <person name="Walter F."/>
            <person name="Albersmeier A."/>
            <person name="Kalinowski J."/>
            <person name="Ruckert C."/>
        </authorList>
    </citation>
    <scope>NUCLEOTIDE SEQUENCE</scope>
    <source>
        <strain evidence="2">CGMCC 1.14988</strain>
    </source>
</reference>
<keyword evidence="3" id="KW-1185">Reference proteome</keyword>
<dbReference type="Proteomes" id="UP000650511">
    <property type="component" value="Unassembled WGS sequence"/>
</dbReference>
<dbReference type="AlphaFoldDB" id="A0A8J3EVJ3"/>
<evidence type="ECO:0000313" key="3">
    <source>
        <dbReference type="Proteomes" id="UP000650511"/>
    </source>
</evidence>
<gene>
    <name evidence="2" type="ORF">GCM10011354_33300</name>
</gene>
<dbReference type="Gene3D" id="3.90.280.10">
    <property type="entry name" value="PEBP-like"/>
    <property type="match status" value="1"/>
</dbReference>
<dbReference type="InterPro" id="IPR005247">
    <property type="entry name" value="YbhB_YbcL/LppC-like"/>
</dbReference>
<dbReference type="CDD" id="cd00865">
    <property type="entry name" value="PEBP_bact_arch"/>
    <property type="match status" value="1"/>
</dbReference>
<evidence type="ECO:0000256" key="1">
    <source>
        <dbReference type="ARBA" id="ARBA00007120"/>
    </source>
</evidence>
<accession>A0A8J3EVJ3</accession>
<comment type="similarity">
    <text evidence="1">Belongs to the UPF0098 family.</text>
</comment>
<dbReference type="SUPFAM" id="SSF49777">
    <property type="entry name" value="PEBP-like"/>
    <property type="match status" value="1"/>
</dbReference>
<comment type="caution">
    <text evidence="2">The sequence shown here is derived from an EMBL/GenBank/DDBJ whole genome shotgun (WGS) entry which is preliminary data.</text>
</comment>
<protein>
    <submittedName>
        <fullName evidence="2">PEBP family protein</fullName>
    </submittedName>
</protein>
<dbReference type="NCBIfam" id="TIGR00481">
    <property type="entry name" value="YbhB/YbcL family Raf kinase inhibitor-like protein"/>
    <property type="match status" value="1"/>
</dbReference>
<proteinExistence type="inferred from homology"/>
<dbReference type="Pfam" id="PF01161">
    <property type="entry name" value="PBP"/>
    <property type="match status" value="1"/>
</dbReference>
<reference evidence="2" key="2">
    <citation type="submission" date="2020-09" db="EMBL/GenBank/DDBJ databases">
        <authorList>
            <person name="Sun Q."/>
            <person name="Zhou Y."/>
        </authorList>
    </citation>
    <scope>NUCLEOTIDE SEQUENCE</scope>
    <source>
        <strain evidence="2">CGMCC 1.14988</strain>
    </source>
</reference>
<name>A0A8J3EVJ3_9ACTN</name>
<dbReference type="InterPro" id="IPR008914">
    <property type="entry name" value="PEBP"/>
</dbReference>
<dbReference type="OrthoDB" id="9797506at2"/>
<sequence length="152" mass="16706">MGLNIQDLAVSSPEFEHLDRLEDRHANDGDNHQPALHVSGVPDDAVELAVVCHDPDAPLPDGFTHWTLYGIPTDTTEIAPGADEQYRPGPNDFGSTGYGGPQPPAGHGPHHYYFWVYALTRAVEGTPSRREFLDTYGDAILEQNRVVGIYEN</sequence>
<dbReference type="PANTHER" id="PTHR30289:SF1">
    <property type="entry name" value="PEBP (PHOSPHATIDYLETHANOLAMINE-BINDING PROTEIN) FAMILY PROTEIN"/>
    <property type="match status" value="1"/>
</dbReference>
<dbReference type="InterPro" id="IPR036610">
    <property type="entry name" value="PEBP-like_sf"/>
</dbReference>
<organism evidence="2 3">
    <name type="scientific">Egicoccus halophilus</name>
    <dbReference type="NCBI Taxonomy" id="1670830"/>
    <lineage>
        <taxon>Bacteria</taxon>
        <taxon>Bacillati</taxon>
        <taxon>Actinomycetota</taxon>
        <taxon>Nitriliruptoria</taxon>
        <taxon>Egicoccales</taxon>
        <taxon>Egicoccaceae</taxon>
        <taxon>Egicoccus</taxon>
    </lineage>
</organism>